<evidence type="ECO:0000256" key="8">
    <source>
        <dbReference type="ARBA" id="ARBA00037071"/>
    </source>
</evidence>
<reference evidence="13" key="1">
    <citation type="submission" date="2016-10" db="EMBL/GenBank/DDBJ databases">
        <authorList>
            <person name="Varghese N."/>
            <person name="Submissions S."/>
        </authorList>
    </citation>
    <scope>NUCLEOTIDE SEQUENCE [LARGE SCALE GENOMIC DNA]</scope>
    <source>
        <strain evidence="13">DSM 19315</strain>
    </source>
</reference>
<dbReference type="PROSITE" id="PS50059">
    <property type="entry name" value="FKBP_PPIASE"/>
    <property type="match status" value="1"/>
</dbReference>
<dbReference type="STRING" id="435880.SAMN04487988_10480"/>
<dbReference type="EMBL" id="FOPC01000004">
    <property type="protein sequence ID" value="SFG46610.1"/>
    <property type="molecule type" value="Genomic_DNA"/>
</dbReference>
<evidence type="ECO:0000256" key="2">
    <source>
        <dbReference type="ARBA" id="ARBA00004496"/>
    </source>
</evidence>
<comment type="similarity">
    <text evidence="3 10">Belongs to the FKBP-type PPIase family.</text>
</comment>
<feature type="domain" description="PPIase FKBP-type" evidence="11">
    <location>
        <begin position="6"/>
        <end position="84"/>
    </location>
</feature>
<keyword evidence="13" id="KW-1185">Reference proteome</keyword>
<dbReference type="AlphaFoldDB" id="A0A1I2S1J1"/>
<dbReference type="PANTHER" id="PTHR47861:SF3">
    <property type="entry name" value="FKBP-TYPE PEPTIDYL-PROLYL CIS-TRANS ISOMERASE SLYD"/>
    <property type="match status" value="1"/>
</dbReference>
<gene>
    <name evidence="12" type="ORF">SAMN04487988_10480</name>
</gene>
<dbReference type="PANTHER" id="PTHR47861">
    <property type="entry name" value="FKBP-TYPE PEPTIDYL-PROLYL CIS-TRANS ISOMERASE SLYD"/>
    <property type="match status" value="1"/>
</dbReference>
<name>A0A1I2S1J1_9BACT</name>
<accession>A0A1I2S1J1</accession>
<sequence length="170" mass="19152">MKAEKDKVVAISYKLRVDDGESGPVDYESVSAEMPYHFLMGHQNILLKLEEVIAGKAEGESFEVFIDFENAYGDYDEYKTAIIPKANFKEEGKKNKELLKVGKVIPMQDDKGNQMRGEITKVDYRGVHMDFNHPLAGMDLYFEGKIESIRAAEPEEIEHGHVHGPGGHAH</sequence>
<dbReference type="Proteomes" id="UP000199642">
    <property type="component" value="Unassembled WGS sequence"/>
</dbReference>
<comment type="catalytic activity">
    <reaction evidence="1 9 10">
        <text>[protein]-peptidylproline (omega=180) = [protein]-peptidylproline (omega=0)</text>
        <dbReference type="Rhea" id="RHEA:16237"/>
        <dbReference type="Rhea" id="RHEA-COMP:10747"/>
        <dbReference type="Rhea" id="RHEA-COMP:10748"/>
        <dbReference type="ChEBI" id="CHEBI:83833"/>
        <dbReference type="ChEBI" id="CHEBI:83834"/>
        <dbReference type="EC" id="5.2.1.8"/>
    </reaction>
</comment>
<evidence type="ECO:0000256" key="10">
    <source>
        <dbReference type="RuleBase" id="RU003915"/>
    </source>
</evidence>
<protein>
    <recommendedName>
        <fullName evidence="10">Peptidyl-prolyl cis-trans isomerase</fullName>
        <ecNumber evidence="10">5.2.1.8</ecNumber>
    </recommendedName>
</protein>
<dbReference type="InterPro" id="IPR046357">
    <property type="entry name" value="PPIase_dom_sf"/>
</dbReference>
<evidence type="ECO:0000256" key="5">
    <source>
        <dbReference type="ARBA" id="ARBA00023110"/>
    </source>
</evidence>
<keyword evidence="7 9" id="KW-0413">Isomerase</keyword>
<dbReference type="InterPro" id="IPR001179">
    <property type="entry name" value="PPIase_FKBP_dom"/>
</dbReference>
<keyword evidence="5 9" id="KW-0697">Rotamase</keyword>
<evidence type="ECO:0000256" key="3">
    <source>
        <dbReference type="ARBA" id="ARBA00006577"/>
    </source>
</evidence>
<dbReference type="SUPFAM" id="SSF54534">
    <property type="entry name" value="FKBP-like"/>
    <property type="match status" value="1"/>
</dbReference>
<evidence type="ECO:0000256" key="9">
    <source>
        <dbReference type="PROSITE-ProRule" id="PRU00277"/>
    </source>
</evidence>
<dbReference type="OrthoDB" id="9808891at2"/>
<dbReference type="Pfam" id="PF00254">
    <property type="entry name" value="FKBP_C"/>
    <property type="match status" value="1"/>
</dbReference>
<comment type="subcellular location">
    <subcellularLocation>
        <location evidence="2">Cytoplasm</location>
    </subcellularLocation>
</comment>
<keyword evidence="4" id="KW-0963">Cytoplasm</keyword>
<evidence type="ECO:0000313" key="13">
    <source>
        <dbReference type="Proteomes" id="UP000199642"/>
    </source>
</evidence>
<dbReference type="GO" id="GO:0003755">
    <property type="term" value="F:peptidyl-prolyl cis-trans isomerase activity"/>
    <property type="evidence" value="ECO:0007669"/>
    <property type="project" value="UniProtKB-UniRule"/>
</dbReference>
<proteinExistence type="inferred from homology"/>
<evidence type="ECO:0000256" key="4">
    <source>
        <dbReference type="ARBA" id="ARBA00022490"/>
    </source>
</evidence>
<evidence type="ECO:0000259" key="11">
    <source>
        <dbReference type="PROSITE" id="PS50059"/>
    </source>
</evidence>
<dbReference type="RefSeq" id="WP_092790109.1">
    <property type="nucleotide sequence ID" value="NZ_FOPC01000004.1"/>
</dbReference>
<dbReference type="GO" id="GO:0042026">
    <property type="term" value="P:protein refolding"/>
    <property type="evidence" value="ECO:0007669"/>
    <property type="project" value="UniProtKB-ARBA"/>
</dbReference>
<organism evidence="12 13">
    <name type="scientific">Algoriphagus hitonicola</name>
    <dbReference type="NCBI Taxonomy" id="435880"/>
    <lineage>
        <taxon>Bacteria</taxon>
        <taxon>Pseudomonadati</taxon>
        <taxon>Bacteroidota</taxon>
        <taxon>Cytophagia</taxon>
        <taxon>Cytophagales</taxon>
        <taxon>Cyclobacteriaceae</taxon>
        <taxon>Algoriphagus</taxon>
    </lineage>
</organism>
<dbReference type="Gene3D" id="3.10.50.40">
    <property type="match status" value="1"/>
</dbReference>
<dbReference type="GO" id="GO:0005737">
    <property type="term" value="C:cytoplasm"/>
    <property type="evidence" value="ECO:0007669"/>
    <property type="project" value="UniProtKB-SubCell"/>
</dbReference>
<keyword evidence="6" id="KW-0143">Chaperone</keyword>
<evidence type="ECO:0000256" key="6">
    <source>
        <dbReference type="ARBA" id="ARBA00023186"/>
    </source>
</evidence>
<dbReference type="EC" id="5.2.1.8" evidence="10"/>
<evidence type="ECO:0000256" key="7">
    <source>
        <dbReference type="ARBA" id="ARBA00023235"/>
    </source>
</evidence>
<comment type="function">
    <text evidence="8">Also involved in hydrogenase metallocenter assembly, probably by participating in the nickel insertion step. This function in hydrogenase biosynthesis requires chaperone activity and the presence of the metal-binding domain, but not PPIase activity.</text>
</comment>
<evidence type="ECO:0000313" key="12">
    <source>
        <dbReference type="EMBL" id="SFG46610.1"/>
    </source>
</evidence>
<evidence type="ECO:0000256" key="1">
    <source>
        <dbReference type="ARBA" id="ARBA00000971"/>
    </source>
</evidence>